<evidence type="ECO:0000256" key="1">
    <source>
        <dbReference type="SAM" id="MobiDB-lite"/>
    </source>
</evidence>
<dbReference type="EMBL" id="KV745013">
    <property type="protein sequence ID" value="OCK79273.1"/>
    <property type="molecule type" value="Genomic_DNA"/>
</dbReference>
<organism evidence="2 3">
    <name type="scientific">Lepidopterella palustris CBS 459.81</name>
    <dbReference type="NCBI Taxonomy" id="1314670"/>
    <lineage>
        <taxon>Eukaryota</taxon>
        <taxon>Fungi</taxon>
        <taxon>Dikarya</taxon>
        <taxon>Ascomycota</taxon>
        <taxon>Pezizomycotina</taxon>
        <taxon>Dothideomycetes</taxon>
        <taxon>Pleosporomycetidae</taxon>
        <taxon>Mytilinidiales</taxon>
        <taxon>Argynnaceae</taxon>
        <taxon>Lepidopterella</taxon>
    </lineage>
</organism>
<evidence type="ECO:0000313" key="3">
    <source>
        <dbReference type="Proteomes" id="UP000250266"/>
    </source>
</evidence>
<protein>
    <submittedName>
        <fullName evidence="2">Uncharacterized protein</fullName>
    </submittedName>
</protein>
<name>A0A8E2E902_9PEZI</name>
<gene>
    <name evidence="2" type="ORF">K432DRAFT_394033</name>
</gene>
<dbReference type="AlphaFoldDB" id="A0A8E2E902"/>
<feature type="region of interest" description="Disordered" evidence="1">
    <location>
        <begin position="190"/>
        <end position="212"/>
    </location>
</feature>
<feature type="compositionally biased region" description="Polar residues" evidence="1">
    <location>
        <begin position="190"/>
        <end position="208"/>
    </location>
</feature>
<keyword evidence="3" id="KW-1185">Reference proteome</keyword>
<feature type="region of interest" description="Disordered" evidence="1">
    <location>
        <begin position="22"/>
        <end position="43"/>
    </location>
</feature>
<dbReference type="Proteomes" id="UP000250266">
    <property type="component" value="Unassembled WGS sequence"/>
</dbReference>
<proteinExistence type="predicted"/>
<reference evidence="2 3" key="1">
    <citation type="journal article" date="2016" name="Nat. Commun.">
        <title>Ectomycorrhizal ecology is imprinted in the genome of the dominant symbiotic fungus Cenococcum geophilum.</title>
        <authorList>
            <consortium name="DOE Joint Genome Institute"/>
            <person name="Peter M."/>
            <person name="Kohler A."/>
            <person name="Ohm R.A."/>
            <person name="Kuo A."/>
            <person name="Krutzmann J."/>
            <person name="Morin E."/>
            <person name="Arend M."/>
            <person name="Barry K.W."/>
            <person name="Binder M."/>
            <person name="Choi C."/>
            <person name="Clum A."/>
            <person name="Copeland A."/>
            <person name="Grisel N."/>
            <person name="Haridas S."/>
            <person name="Kipfer T."/>
            <person name="LaButti K."/>
            <person name="Lindquist E."/>
            <person name="Lipzen A."/>
            <person name="Maire R."/>
            <person name="Meier B."/>
            <person name="Mihaltcheva S."/>
            <person name="Molinier V."/>
            <person name="Murat C."/>
            <person name="Poggeler S."/>
            <person name="Quandt C.A."/>
            <person name="Sperisen C."/>
            <person name="Tritt A."/>
            <person name="Tisserant E."/>
            <person name="Crous P.W."/>
            <person name="Henrissat B."/>
            <person name="Nehls U."/>
            <person name="Egli S."/>
            <person name="Spatafora J.W."/>
            <person name="Grigoriev I.V."/>
            <person name="Martin F.M."/>
        </authorList>
    </citation>
    <scope>NUCLEOTIDE SEQUENCE [LARGE SCALE GENOMIC DNA]</scope>
    <source>
        <strain evidence="2 3">CBS 459.81</strain>
    </source>
</reference>
<accession>A0A8E2E902</accession>
<sequence length="312" mass="33742">MKHFNNTGTSCLWTAASRGGAPESRAAPCSSPQPLPGHGAVSGQERDGLPLLGASEWVLRVAIGKEASFVALRGILLVEPRMSVRLVSWDADGKYSLLLERLGTLIELQEGLRHGAIRQTPGITRGLPLIHDAVVPRGWCPVFQPLASRQDMGGRDLWINAGQERARMVMVKSDYGAPQPHSPNEIQEPFSQVRSPISRGSLQKQTGGHTKRAREGGWFWARGYPWPWLRRNGAGRKAELATHVGNMQGFQARRGRSGRVNVPIRDFGPSGFGSAAVPKLNAGKRSFDAGAHVLGNAVVTRAANMQPACCGR</sequence>
<evidence type="ECO:0000313" key="2">
    <source>
        <dbReference type="EMBL" id="OCK79273.1"/>
    </source>
</evidence>